<evidence type="ECO:0000256" key="2">
    <source>
        <dbReference type="SAM" id="Phobius"/>
    </source>
</evidence>
<dbReference type="RefSeq" id="WP_413779388.1">
    <property type="nucleotide sequence ID" value="NZ_JAUOZS010000001.1"/>
</dbReference>
<feature type="region of interest" description="Disordered" evidence="1">
    <location>
        <begin position="75"/>
        <end position="95"/>
    </location>
</feature>
<accession>A0ABU3NVK8</accession>
<protein>
    <recommendedName>
        <fullName evidence="5">Holin</fullName>
    </recommendedName>
</protein>
<sequence length="95" mass="10558">MKKDVKRFFVGLLYENNEPSLTRVLFAASFLLVAAAMVYDWVYGWPPFLDFAKQVLTLILGAKTADKVATYITNSYKNSPPGEAPRVPKNPEGGC</sequence>
<keyword evidence="2" id="KW-0472">Membrane</keyword>
<keyword evidence="4" id="KW-1185">Reference proteome</keyword>
<evidence type="ECO:0008006" key="5">
    <source>
        <dbReference type="Google" id="ProtNLM"/>
    </source>
</evidence>
<proteinExistence type="predicted"/>
<evidence type="ECO:0000313" key="4">
    <source>
        <dbReference type="Proteomes" id="UP001254848"/>
    </source>
</evidence>
<organism evidence="3 4">
    <name type="scientific">Anaeroselena agilis</name>
    <dbReference type="NCBI Taxonomy" id="3063788"/>
    <lineage>
        <taxon>Bacteria</taxon>
        <taxon>Bacillati</taxon>
        <taxon>Bacillota</taxon>
        <taxon>Negativicutes</taxon>
        <taxon>Acetonemataceae</taxon>
        <taxon>Anaeroselena</taxon>
    </lineage>
</organism>
<gene>
    <name evidence="3" type="ORF">Q4T40_06335</name>
</gene>
<keyword evidence="2" id="KW-1133">Transmembrane helix</keyword>
<keyword evidence="2" id="KW-0812">Transmembrane</keyword>
<dbReference type="EMBL" id="JAUOZS010000001">
    <property type="protein sequence ID" value="MDT8900855.1"/>
    <property type="molecule type" value="Genomic_DNA"/>
</dbReference>
<evidence type="ECO:0000256" key="1">
    <source>
        <dbReference type="SAM" id="MobiDB-lite"/>
    </source>
</evidence>
<name>A0ABU3NVK8_9FIRM</name>
<feature type="transmembrane region" description="Helical" evidence="2">
    <location>
        <begin position="21"/>
        <end position="39"/>
    </location>
</feature>
<dbReference type="Proteomes" id="UP001254848">
    <property type="component" value="Unassembled WGS sequence"/>
</dbReference>
<comment type="caution">
    <text evidence="3">The sequence shown here is derived from an EMBL/GenBank/DDBJ whole genome shotgun (WGS) entry which is preliminary data.</text>
</comment>
<reference evidence="3 4" key="1">
    <citation type="submission" date="2023-07" db="EMBL/GenBank/DDBJ databases">
        <title>The novel representative of Negativicutes class, Anaeroselena agilis gen. nov. sp. nov.</title>
        <authorList>
            <person name="Prokofeva M.I."/>
            <person name="Elcheninov A.G."/>
            <person name="Klyukina A."/>
            <person name="Kublanov I.V."/>
            <person name="Frolov E.N."/>
            <person name="Podosokorskaya O.A."/>
        </authorList>
    </citation>
    <scope>NUCLEOTIDE SEQUENCE [LARGE SCALE GENOMIC DNA]</scope>
    <source>
        <strain evidence="3 4">4137-cl</strain>
    </source>
</reference>
<evidence type="ECO:0000313" key="3">
    <source>
        <dbReference type="EMBL" id="MDT8900855.1"/>
    </source>
</evidence>